<dbReference type="FunFam" id="3.30.70.1230:FF:000014">
    <property type="entry name" value="adenylate cyclase type 9"/>
    <property type="match status" value="1"/>
</dbReference>
<proteinExistence type="inferred from homology"/>
<dbReference type="Proteomes" id="UP000270296">
    <property type="component" value="Unassembled WGS sequence"/>
</dbReference>
<evidence type="ECO:0000256" key="9">
    <source>
        <dbReference type="ARBA" id="ARBA00022840"/>
    </source>
</evidence>
<evidence type="ECO:0000256" key="2">
    <source>
        <dbReference type="ARBA" id="ARBA00001593"/>
    </source>
</evidence>
<sequence length="477" mass="53590">MRNEDVSLKHRDPLVFFERSSYWRWNPEFTSPLLEGQYWQCAFPQLRLRFRSGVAYSITFATIWLLYFISLYPLADISYYVLCIVLVISLLAAIFALTLCDKIYMRFYGSISVLCLLLICFVSCALFLLPSPLITAFGLFALSIEVVLFVYTVVPLPLYLCMLFAMVFSVTYECSGMYVASVPYFPGIRLGAHLMAHILGVHIFILSEVRSRKTFLKSGQSLLVRHDLEIEKQFKDRMIQSVMPRLMAEELMKESNELKQRPSSDSSRTTRASLFRPFNMNRMSDVSILFADIAGFTKMSTNKSAEQLVDLLSDLFGRFDALCGASGCEKISTLGDCYYCVSGCPEPRSDHAKCCVKMGLDMITAIKQFDKDRGEDVNMRVGIHTGTVLCGIVGTKRFKFDVFSNDVTLANRMESTGMPGKVHISEVTAKYLNDQYLLEEAKPCESTFTSGDDVLESLHSHGSVQASCLTPPLGAPG</sequence>
<evidence type="ECO:0000256" key="10">
    <source>
        <dbReference type="ARBA" id="ARBA00022842"/>
    </source>
</evidence>
<dbReference type="WBParaSite" id="SBAD_0000573701-mRNA-1">
    <property type="protein sequence ID" value="SBAD_0000573701-mRNA-1"/>
    <property type="gene ID" value="SBAD_0000573701"/>
</dbReference>
<dbReference type="GO" id="GO:0035556">
    <property type="term" value="P:intracellular signal transduction"/>
    <property type="evidence" value="ECO:0007669"/>
    <property type="project" value="InterPro"/>
</dbReference>
<dbReference type="InterPro" id="IPR029787">
    <property type="entry name" value="Nucleotide_cyclase"/>
</dbReference>
<feature type="transmembrane region" description="Helical" evidence="16">
    <location>
        <begin position="53"/>
        <end position="71"/>
    </location>
</feature>
<evidence type="ECO:0000313" key="18">
    <source>
        <dbReference type="EMBL" id="VDP07476.1"/>
    </source>
</evidence>
<feature type="domain" description="Guanylate cyclase" evidence="17">
    <location>
        <begin position="287"/>
        <end position="414"/>
    </location>
</feature>
<feature type="transmembrane region" description="Helical" evidence="16">
    <location>
        <begin position="107"/>
        <end position="128"/>
    </location>
</feature>
<comment type="subcellular location">
    <subcellularLocation>
        <location evidence="4">Membrane</location>
        <topology evidence="4">Multi-pass membrane protein</topology>
    </subcellularLocation>
</comment>
<dbReference type="Gene3D" id="3.30.70.1230">
    <property type="entry name" value="Nucleotide cyclase"/>
    <property type="match status" value="1"/>
</dbReference>
<evidence type="ECO:0000256" key="4">
    <source>
        <dbReference type="ARBA" id="ARBA00004141"/>
    </source>
</evidence>
<evidence type="ECO:0000256" key="14">
    <source>
        <dbReference type="ARBA" id="ARBA00023239"/>
    </source>
</evidence>
<keyword evidence="12" id="KW-0115">cAMP biosynthesis</keyword>
<reference evidence="18 19" key="2">
    <citation type="submission" date="2018-11" db="EMBL/GenBank/DDBJ databases">
        <authorList>
            <consortium name="Pathogen Informatics"/>
        </authorList>
    </citation>
    <scope>NUCLEOTIDE SEQUENCE [LARGE SCALE GENOMIC DNA]</scope>
</reference>
<dbReference type="GO" id="GO:0004016">
    <property type="term" value="F:adenylate cyclase activity"/>
    <property type="evidence" value="ECO:0007669"/>
    <property type="project" value="UniProtKB-EC"/>
</dbReference>
<dbReference type="PROSITE" id="PS00452">
    <property type="entry name" value="GUANYLATE_CYCLASE_1"/>
    <property type="match status" value="1"/>
</dbReference>
<evidence type="ECO:0000256" key="15">
    <source>
        <dbReference type="RuleBase" id="RU000405"/>
    </source>
</evidence>
<keyword evidence="14 15" id="KW-0456">Lyase</keyword>
<evidence type="ECO:0000259" key="17">
    <source>
        <dbReference type="PROSITE" id="PS50125"/>
    </source>
</evidence>
<keyword evidence="10" id="KW-0460">Magnesium</keyword>
<dbReference type="InterPro" id="IPR001054">
    <property type="entry name" value="A/G_cyclase"/>
</dbReference>
<evidence type="ECO:0000256" key="16">
    <source>
        <dbReference type="SAM" id="Phobius"/>
    </source>
</evidence>
<evidence type="ECO:0000256" key="8">
    <source>
        <dbReference type="ARBA" id="ARBA00022741"/>
    </source>
</evidence>
<dbReference type="GO" id="GO:0005886">
    <property type="term" value="C:plasma membrane"/>
    <property type="evidence" value="ECO:0007669"/>
    <property type="project" value="TreeGrafter"/>
</dbReference>
<dbReference type="PANTHER" id="PTHR45627">
    <property type="entry name" value="ADENYLATE CYCLASE TYPE 1"/>
    <property type="match status" value="1"/>
</dbReference>
<dbReference type="SUPFAM" id="SSF55073">
    <property type="entry name" value="Nucleotide cyclase"/>
    <property type="match status" value="1"/>
</dbReference>
<evidence type="ECO:0000256" key="11">
    <source>
        <dbReference type="ARBA" id="ARBA00022989"/>
    </source>
</evidence>
<dbReference type="GO" id="GO:0046872">
    <property type="term" value="F:metal ion binding"/>
    <property type="evidence" value="ECO:0007669"/>
    <property type="project" value="UniProtKB-KW"/>
</dbReference>
<name>A0A183IPG8_9BILA</name>
<evidence type="ECO:0000256" key="13">
    <source>
        <dbReference type="ARBA" id="ARBA00023136"/>
    </source>
</evidence>
<keyword evidence="9" id="KW-0067">ATP-binding</keyword>
<dbReference type="SMART" id="SM00044">
    <property type="entry name" value="CYCc"/>
    <property type="match status" value="1"/>
</dbReference>
<dbReference type="AlphaFoldDB" id="A0A183IPG8"/>
<keyword evidence="11 16" id="KW-1133">Transmembrane helix</keyword>
<evidence type="ECO:0000313" key="19">
    <source>
        <dbReference type="Proteomes" id="UP000270296"/>
    </source>
</evidence>
<dbReference type="GO" id="GO:0006171">
    <property type="term" value="P:cAMP biosynthetic process"/>
    <property type="evidence" value="ECO:0007669"/>
    <property type="project" value="UniProtKB-KW"/>
</dbReference>
<evidence type="ECO:0000256" key="6">
    <source>
        <dbReference type="ARBA" id="ARBA00022692"/>
    </source>
</evidence>
<feature type="transmembrane region" description="Helical" evidence="16">
    <location>
        <begin position="134"/>
        <end position="151"/>
    </location>
</feature>
<evidence type="ECO:0000256" key="5">
    <source>
        <dbReference type="ARBA" id="ARBA00012201"/>
    </source>
</evidence>
<protein>
    <recommendedName>
        <fullName evidence="5">adenylate cyclase</fullName>
        <ecNumber evidence="5">4.6.1.1</ecNumber>
    </recommendedName>
</protein>
<reference evidence="20" key="1">
    <citation type="submission" date="2016-06" db="UniProtKB">
        <authorList>
            <consortium name="WormBaseParasite"/>
        </authorList>
    </citation>
    <scope>IDENTIFICATION</scope>
</reference>
<comment type="catalytic activity">
    <reaction evidence="1">
        <text>GTP = 3',5'-cyclic GMP + diphosphate</text>
        <dbReference type="Rhea" id="RHEA:13665"/>
        <dbReference type="ChEBI" id="CHEBI:33019"/>
        <dbReference type="ChEBI" id="CHEBI:37565"/>
        <dbReference type="ChEBI" id="CHEBI:57746"/>
        <dbReference type="EC" id="4.6.1.2"/>
    </reaction>
</comment>
<evidence type="ECO:0000313" key="20">
    <source>
        <dbReference type="WBParaSite" id="SBAD_0000573701-mRNA-1"/>
    </source>
</evidence>
<feature type="transmembrane region" description="Helical" evidence="16">
    <location>
        <begin position="77"/>
        <end position="100"/>
    </location>
</feature>
<dbReference type="OrthoDB" id="2107370at2759"/>
<dbReference type="PROSITE" id="PS50125">
    <property type="entry name" value="GUANYLATE_CYCLASE_2"/>
    <property type="match status" value="1"/>
</dbReference>
<evidence type="ECO:0000256" key="12">
    <source>
        <dbReference type="ARBA" id="ARBA00022998"/>
    </source>
</evidence>
<dbReference type="Pfam" id="PF00211">
    <property type="entry name" value="Guanylate_cyc"/>
    <property type="match status" value="1"/>
</dbReference>
<dbReference type="EC" id="4.6.1.1" evidence="5"/>
<evidence type="ECO:0000256" key="7">
    <source>
        <dbReference type="ARBA" id="ARBA00022723"/>
    </source>
</evidence>
<organism evidence="20">
    <name type="scientific">Soboliphyme baturini</name>
    <dbReference type="NCBI Taxonomy" id="241478"/>
    <lineage>
        <taxon>Eukaryota</taxon>
        <taxon>Metazoa</taxon>
        <taxon>Ecdysozoa</taxon>
        <taxon>Nematoda</taxon>
        <taxon>Enoplea</taxon>
        <taxon>Dorylaimia</taxon>
        <taxon>Dioctophymatida</taxon>
        <taxon>Dioctophymatoidea</taxon>
        <taxon>Soboliphymatidae</taxon>
        <taxon>Soboliphyme</taxon>
    </lineage>
</organism>
<gene>
    <name evidence="18" type="ORF">SBAD_LOCUS5515</name>
</gene>
<dbReference type="EMBL" id="UZAM01009047">
    <property type="protein sequence ID" value="VDP07476.1"/>
    <property type="molecule type" value="Genomic_DNA"/>
</dbReference>
<dbReference type="PANTHER" id="PTHR45627:SF8">
    <property type="entry name" value="ADENYLATE CYCLASE TYPE 9"/>
    <property type="match status" value="1"/>
</dbReference>
<keyword evidence="13 16" id="KW-0472">Membrane</keyword>
<keyword evidence="8" id="KW-0547">Nucleotide-binding</keyword>
<dbReference type="GO" id="GO:0005524">
    <property type="term" value="F:ATP binding"/>
    <property type="evidence" value="ECO:0007669"/>
    <property type="project" value="UniProtKB-KW"/>
</dbReference>
<comment type="cofactor">
    <cofactor evidence="3">
        <name>Mg(2+)</name>
        <dbReference type="ChEBI" id="CHEBI:18420"/>
    </cofactor>
</comment>
<dbReference type="InterPro" id="IPR018297">
    <property type="entry name" value="A/G_cyclase_CS"/>
</dbReference>
<feature type="transmembrane region" description="Helical" evidence="16">
    <location>
        <begin position="158"/>
        <end position="181"/>
    </location>
</feature>
<comment type="catalytic activity">
    <reaction evidence="2">
        <text>ATP = 3',5'-cyclic AMP + diphosphate</text>
        <dbReference type="Rhea" id="RHEA:15389"/>
        <dbReference type="ChEBI" id="CHEBI:30616"/>
        <dbReference type="ChEBI" id="CHEBI:33019"/>
        <dbReference type="ChEBI" id="CHEBI:58165"/>
        <dbReference type="EC" id="4.6.1.1"/>
    </reaction>
</comment>
<evidence type="ECO:0000256" key="1">
    <source>
        <dbReference type="ARBA" id="ARBA00001436"/>
    </source>
</evidence>
<keyword evidence="6 16" id="KW-0812">Transmembrane</keyword>
<dbReference type="CDD" id="cd07302">
    <property type="entry name" value="CHD"/>
    <property type="match status" value="1"/>
</dbReference>
<keyword evidence="7" id="KW-0479">Metal-binding</keyword>
<comment type="similarity">
    <text evidence="15">Belongs to the adenylyl cyclase class-4/guanylyl cyclase family.</text>
</comment>
<evidence type="ECO:0000256" key="3">
    <source>
        <dbReference type="ARBA" id="ARBA00001946"/>
    </source>
</evidence>
<dbReference type="GO" id="GO:0007189">
    <property type="term" value="P:adenylate cyclase-activating G protein-coupled receptor signaling pathway"/>
    <property type="evidence" value="ECO:0007669"/>
    <property type="project" value="TreeGrafter"/>
</dbReference>
<keyword evidence="19" id="KW-1185">Reference proteome</keyword>
<dbReference type="GO" id="GO:0004383">
    <property type="term" value="F:guanylate cyclase activity"/>
    <property type="evidence" value="ECO:0007669"/>
    <property type="project" value="UniProtKB-EC"/>
</dbReference>
<accession>A0A183IPG8</accession>